<dbReference type="InterPro" id="IPR032710">
    <property type="entry name" value="NTF2-like_dom_sf"/>
</dbReference>
<name>W9S990_9ROSA</name>
<sequence>MEKYYKNTVFFAIIMIIISTFYLITVASSEQPPSIPAVFAFGDSTIDSGNNNRLMTIFRGNHPPYGRDFPGHIPTGRFSNGKLATDFLVSNLGIKDLLPAYLSPGLTDRDLTTGVSFASGGSGLDDATTALTGVIDMASQLQYFDEAINRMERAIGRNATQDLLKESMFVVSVGTNDVVFNLYRTLNFVHTPSSYQDFLLQRLQSFIESLYERGAREFGVAGLPPVGCLPLQVTVGSFMPSPHMLQRLCVVEQNFDSQTYNSKLQDLLTNLNTSLPYSRILYFDIYASMMDMIVNPYKYDSNFLRAFQFNEGFQNSLQGCCGTGMMEMGPLCIVGLPMCPDASRLIFWDSMHPTEAAYKAIADHFFQTVEAHGKAQWIPRFGSSTSYSSGIANEVYEFNFRKMSSSSSLFKAHNALPWTPRSALTLRSTMAAELDIFSYDIRLATTQVKAPPQARQMGAVKVSMLSPGFVYEPYAPREKIPFWRRWFTRSGWKRTKEDIILELKSAYAIAKLRKSGYSKQLFYKEAVEMYKELLGMNSTPRVVTIGIRACSSSGPRCGRGDLGRGDLERPKWAIQSGPPWTSVSEAWWYVRILVESHIAKINTLFANGDKNSLRKAVTEKMYSALKNEIKQRETIWSKVYWEMVEPVVKMRTMRARLASIGVDRNDVNRVFIQLTIEFLTKQKFEAYDLDGKVVAGDKSKEVLVKDIWVFEKSLFHTGAYWRLCGRIIL</sequence>
<dbReference type="Proteomes" id="UP000030645">
    <property type="component" value="Unassembled WGS sequence"/>
</dbReference>
<dbReference type="STRING" id="981085.W9S990"/>
<accession>W9S990</accession>
<evidence type="ECO:0000256" key="2">
    <source>
        <dbReference type="ARBA" id="ARBA00022729"/>
    </source>
</evidence>
<comment type="similarity">
    <text evidence="1">Belongs to the 'GDSL' lipolytic enzyme family.</text>
</comment>
<gene>
    <name evidence="5" type="ORF">L484_020655</name>
</gene>
<evidence type="ECO:0000313" key="6">
    <source>
        <dbReference type="Proteomes" id="UP000030645"/>
    </source>
</evidence>
<dbReference type="InterPro" id="IPR035669">
    <property type="entry name" value="SGNH_plant_lipase-like"/>
</dbReference>
<keyword evidence="3" id="KW-0472">Membrane</keyword>
<dbReference type="PANTHER" id="PTHR45642:SF139">
    <property type="entry name" value="SGNH HYDROLASE-TYPE ESTERASE DOMAIN-CONTAINING PROTEIN"/>
    <property type="match status" value="1"/>
</dbReference>
<dbReference type="InterPro" id="IPR050592">
    <property type="entry name" value="GDSL_lipolytic_enzyme"/>
</dbReference>
<feature type="domain" description="Tim44-like" evidence="4">
    <location>
        <begin position="573"/>
        <end position="728"/>
    </location>
</feature>
<protein>
    <submittedName>
        <fullName evidence="5">GDSL esterase/lipase</fullName>
    </submittedName>
</protein>
<dbReference type="InterPro" id="IPR001087">
    <property type="entry name" value="GDSL"/>
</dbReference>
<dbReference type="eggNOG" id="KOG4599">
    <property type="taxonomic scope" value="Eukaryota"/>
</dbReference>
<dbReference type="SUPFAM" id="SSF52266">
    <property type="entry name" value="SGNH hydrolase"/>
    <property type="match status" value="1"/>
</dbReference>
<proteinExistence type="inferred from homology"/>
<feature type="transmembrane region" description="Helical" evidence="3">
    <location>
        <begin position="7"/>
        <end position="24"/>
    </location>
</feature>
<dbReference type="SMART" id="SM00978">
    <property type="entry name" value="Tim44"/>
    <property type="match status" value="1"/>
</dbReference>
<evidence type="ECO:0000259" key="4">
    <source>
        <dbReference type="SMART" id="SM00978"/>
    </source>
</evidence>
<dbReference type="Gene3D" id="3.40.50.1110">
    <property type="entry name" value="SGNH hydrolase"/>
    <property type="match status" value="1"/>
</dbReference>
<dbReference type="AlphaFoldDB" id="W9S990"/>
<dbReference type="GO" id="GO:0016788">
    <property type="term" value="F:hydrolase activity, acting on ester bonds"/>
    <property type="evidence" value="ECO:0007669"/>
    <property type="project" value="InterPro"/>
</dbReference>
<reference evidence="6" key="1">
    <citation type="submission" date="2013-01" db="EMBL/GenBank/DDBJ databases">
        <title>Draft Genome Sequence of a Mulberry Tree, Morus notabilis C.K. Schneid.</title>
        <authorList>
            <person name="He N."/>
            <person name="Zhao S."/>
        </authorList>
    </citation>
    <scope>NUCLEOTIDE SEQUENCE</scope>
</reference>
<dbReference type="PANTHER" id="PTHR45642">
    <property type="entry name" value="GDSL ESTERASE/LIPASE EXL3"/>
    <property type="match status" value="1"/>
</dbReference>
<keyword evidence="2" id="KW-0732">Signal</keyword>
<evidence type="ECO:0000313" key="5">
    <source>
        <dbReference type="EMBL" id="EXC31827.1"/>
    </source>
</evidence>
<organism evidence="5 6">
    <name type="scientific">Morus notabilis</name>
    <dbReference type="NCBI Taxonomy" id="981085"/>
    <lineage>
        <taxon>Eukaryota</taxon>
        <taxon>Viridiplantae</taxon>
        <taxon>Streptophyta</taxon>
        <taxon>Embryophyta</taxon>
        <taxon>Tracheophyta</taxon>
        <taxon>Spermatophyta</taxon>
        <taxon>Magnoliopsida</taxon>
        <taxon>eudicotyledons</taxon>
        <taxon>Gunneridae</taxon>
        <taxon>Pentapetalae</taxon>
        <taxon>rosids</taxon>
        <taxon>fabids</taxon>
        <taxon>Rosales</taxon>
        <taxon>Moraceae</taxon>
        <taxon>Moreae</taxon>
        <taxon>Morus</taxon>
    </lineage>
</organism>
<dbReference type="InterPro" id="IPR007379">
    <property type="entry name" value="Tim44-like_dom"/>
</dbReference>
<dbReference type="Pfam" id="PF00657">
    <property type="entry name" value="Lipase_GDSL"/>
    <property type="match status" value="1"/>
</dbReference>
<dbReference type="SUPFAM" id="SSF54427">
    <property type="entry name" value="NTF2-like"/>
    <property type="match status" value="1"/>
</dbReference>
<dbReference type="Gene3D" id="3.10.450.240">
    <property type="match status" value="1"/>
</dbReference>
<keyword evidence="3" id="KW-0812">Transmembrane</keyword>
<keyword evidence="6" id="KW-1185">Reference proteome</keyword>
<dbReference type="CDD" id="cd01837">
    <property type="entry name" value="SGNH_plant_lipase_like"/>
    <property type="match status" value="1"/>
</dbReference>
<dbReference type="Pfam" id="PF04280">
    <property type="entry name" value="Tim44"/>
    <property type="match status" value="1"/>
</dbReference>
<dbReference type="InterPro" id="IPR036514">
    <property type="entry name" value="SGNH_hydro_sf"/>
</dbReference>
<keyword evidence="3" id="KW-1133">Transmembrane helix</keyword>
<evidence type="ECO:0000256" key="3">
    <source>
        <dbReference type="SAM" id="Phobius"/>
    </source>
</evidence>
<dbReference type="EMBL" id="KE346271">
    <property type="protein sequence ID" value="EXC31827.1"/>
    <property type="molecule type" value="Genomic_DNA"/>
</dbReference>
<evidence type="ECO:0000256" key="1">
    <source>
        <dbReference type="ARBA" id="ARBA00008668"/>
    </source>
</evidence>